<keyword evidence="8" id="KW-1185">Reference proteome</keyword>
<comment type="subcellular location">
    <subcellularLocation>
        <location evidence="1">Membrane</location>
        <topology evidence="1">Multi-pass membrane protein</topology>
    </subcellularLocation>
</comment>
<dbReference type="EMBL" id="OMOQ01000003">
    <property type="protein sequence ID" value="SPH24370.1"/>
    <property type="molecule type" value="Genomic_DNA"/>
</dbReference>
<organism evidence="7 8">
    <name type="scientific">Albidovulum aquaemixtae</name>
    <dbReference type="NCBI Taxonomy" id="1542388"/>
    <lineage>
        <taxon>Bacteria</taxon>
        <taxon>Pseudomonadati</taxon>
        <taxon>Pseudomonadota</taxon>
        <taxon>Alphaproteobacteria</taxon>
        <taxon>Rhodobacterales</taxon>
        <taxon>Paracoccaceae</taxon>
        <taxon>Albidovulum</taxon>
    </lineage>
</organism>
<comment type="similarity">
    <text evidence="5">Belongs to the FNT transporter (TC 1.A.16) family.</text>
</comment>
<keyword evidence="2 6" id="KW-0812">Transmembrane</keyword>
<name>A0A2R8BM12_9RHOB</name>
<protein>
    <submittedName>
        <fullName evidence="7">Nitrite transporter NirC</fullName>
    </submittedName>
</protein>
<dbReference type="OrthoDB" id="9786493at2"/>
<keyword evidence="4 6" id="KW-0472">Membrane</keyword>
<feature type="transmembrane region" description="Helical" evidence="6">
    <location>
        <begin position="41"/>
        <end position="61"/>
    </location>
</feature>
<dbReference type="GO" id="GO:0015499">
    <property type="term" value="F:formate transmembrane transporter activity"/>
    <property type="evidence" value="ECO:0007669"/>
    <property type="project" value="TreeGrafter"/>
</dbReference>
<evidence type="ECO:0000256" key="2">
    <source>
        <dbReference type="ARBA" id="ARBA00022692"/>
    </source>
</evidence>
<dbReference type="PANTHER" id="PTHR30520">
    <property type="entry name" value="FORMATE TRANSPORTER-RELATED"/>
    <property type="match status" value="1"/>
</dbReference>
<evidence type="ECO:0000256" key="4">
    <source>
        <dbReference type="ARBA" id="ARBA00023136"/>
    </source>
</evidence>
<evidence type="ECO:0000256" key="1">
    <source>
        <dbReference type="ARBA" id="ARBA00004141"/>
    </source>
</evidence>
<gene>
    <name evidence="7" type="primary">nirC</name>
    <name evidence="7" type="ORF">DEA8626_03421</name>
</gene>
<dbReference type="InterPro" id="IPR023271">
    <property type="entry name" value="Aquaporin-like"/>
</dbReference>
<proteinExistence type="inferred from homology"/>
<dbReference type="InterPro" id="IPR000292">
    <property type="entry name" value="For/NO2_transpt"/>
</dbReference>
<evidence type="ECO:0000256" key="5">
    <source>
        <dbReference type="ARBA" id="ARBA00049660"/>
    </source>
</evidence>
<dbReference type="AlphaFoldDB" id="A0A2R8BM12"/>
<dbReference type="RefSeq" id="WP_108854385.1">
    <property type="nucleotide sequence ID" value="NZ_OMOQ01000003.1"/>
</dbReference>
<dbReference type="Pfam" id="PF01226">
    <property type="entry name" value="Form_Nir_trans"/>
    <property type="match status" value="1"/>
</dbReference>
<dbReference type="GO" id="GO:0005886">
    <property type="term" value="C:plasma membrane"/>
    <property type="evidence" value="ECO:0007669"/>
    <property type="project" value="TreeGrafter"/>
</dbReference>
<dbReference type="Proteomes" id="UP000244924">
    <property type="component" value="Unassembled WGS sequence"/>
</dbReference>
<evidence type="ECO:0000256" key="3">
    <source>
        <dbReference type="ARBA" id="ARBA00022989"/>
    </source>
</evidence>
<dbReference type="PANTHER" id="PTHR30520:SF6">
    <property type="entry name" value="FORMATE_NITRATE FAMILY TRANSPORTER (EUROFUNG)"/>
    <property type="match status" value="1"/>
</dbReference>
<accession>A0A2R8BM12</accession>
<evidence type="ECO:0000256" key="6">
    <source>
        <dbReference type="SAM" id="Phobius"/>
    </source>
</evidence>
<keyword evidence="3 6" id="KW-1133">Transmembrane helix</keyword>
<reference evidence="7 8" key="1">
    <citation type="submission" date="2018-03" db="EMBL/GenBank/DDBJ databases">
        <authorList>
            <person name="Keele B.F."/>
        </authorList>
    </citation>
    <scope>NUCLEOTIDE SEQUENCE [LARGE SCALE GENOMIC DNA]</scope>
    <source>
        <strain evidence="7 8">CECT 8626</strain>
    </source>
</reference>
<evidence type="ECO:0000313" key="7">
    <source>
        <dbReference type="EMBL" id="SPH24370.1"/>
    </source>
</evidence>
<sequence>METVGALAVAFGLVGLFDGSMGATAAAIASANASLPAFRGFIRAALCNALVCLTIWLTFAARTTAGKILAILRPITGLVLLDLEHSVANTYFFPRGWAAGAELDVPGAAANPLWVTRGNILGGAGGDGRAYRFAYLGPAPRRRGPPHSPN</sequence>
<evidence type="ECO:0000313" key="8">
    <source>
        <dbReference type="Proteomes" id="UP000244924"/>
    </source>
</evidence>
<dbReference type="Gene3D" id="1.20.1080.10">
    <property type="entry name" value="Glycerol uptake facilitator protein"/>
    <property type="match status" value="1"/>
</dbReference>